<organism evidence="4">
    <name type="scientific">Anisakis simplex</name>
    <name type="common">Herring worm</name>
    <dbReference type="NCBI Taxonomy" id="6269"/>
    <lineage>
        <taxon>Eukaryota</taxon>
        <taxon>Metazoa</taxon>
        <taxon>Ecdysozoa</taxon>
        <taxon>Nematoda</taxon>
        <taxon>Chromadorea</taxon>
        <taxon>Rhabditida</taxon>
        <taxon>Spirurina</taxon>
        <taxon>Ascaridomorpha</taxon>
        <taxon>Ascaridoidea</taxon>
        <taxon>Anisakidae</taxon>
        <taxon>Anisakis</taxon>
        <taxon>Anisakis simplex complex</taxon>
    </lineage>
</organism>
<dbReference type="WBParaSite" id="ASIM_0001919301-mRNA-1">
    <property type="protein sequence ID" value="ASIM_0001919301-mRNA-1"/>
    <property type="gene ID" value="ASIM_0001919301"/>
</dbReference>
<dbReference type="Proteomes" id="UP000267096">
    <property type="component" value="Unassembled WGS sequence"/>
</dbReference>
<keyword evidence="1" id="KW-1133">Transmembrane helix</keyword>
<accession>A0A0M3KDY8</accession>
<evidence type="ECO:0000256" key="1">
    <source>
        <dbReference type="SAM" id="Phobius"/>
    </source>
</evidence>
<reference evidence="2 3" key="2">
    <citation type="submission" date="2018-11" db="EMBL/GenBank/DDBJ databases">
        <authorList>
            <consortium name="Pathogen Informatics"/>
        </authorList>
    </citation>
    <scope>NUCLEOTIDE SEQUENCE [LARGE SCALE GENOMIC DNA]</scope>
</reference>
<evidence type="ECO:0000313" key="3">
    <source>
        <dbReference type="Proteomes" id="UP000267096"/>
    </source>
</evidence>
<dbReference type="AlphaFoldDB" id="A0A0M3KDY8"/>
<evidence type="ECO:0000313" key="4">
    <source>
        <dbReference type="WBParaSite" id="ASIM_0001919301-mRNA-1"/>
    </source>
</evidence>
<feature type="transmembrane region" description="Helical" evidence="1">
    <location>
        <begin position="43"/>
        <end position="62"/>
    </location>
</feature>
<sequence>MCERALIACERIIVGERARVRSPLKVKKVLLKQKQKAEDRPKLGLLPLFLIVVPLVCVYALTLTPFQAGAWASLAPVSFNWEPCAHPFITIYFVSPFRRRFRQCFRLDACRPRHITGRNEAAAAAATHHQQPRHTVHIQLPTAAAGNSHYPTIAYQEHRQLPGHYPIEPLTTAPPIKRQISCTQFVNVAPSGLKTRSVDASASNAIQPSLRNAALTNTTMWC</sequence>
<dbReference type="EMBL" id="UYRR01035745">
    <property type="protein sequence ID" value="VDK65404.1"/>
    <property type="molecule type" value="Genomic_DNA"/>
</dbReference>
<proteinExistence type="predicted"/>
<gene>
    <name evidence="2" type="ORF">ASIM_LOCUS18586</name>
</gene>
<reference evidence="4" key="1">
    <citation type="submission" date="2017-02" db="UniProtKB">
        <authorList>
            <consortium name="WormBaseParasite"/>
        </authorList>
    </citation>
    <scope>IDENTIFICATION</scope>
</reference>
<protein>
    <submittedName>
        <fullName evidence="4">G-protein coupled receptors family 1 profile domain-containing protein</fullName>
    </submittedName>
</protein>
<keyword evidence="3" id="KW-1185">Reference proteome</keyword>
<keyword evidence="1" id="KW-0472">Membrane</keyword>
<dbReference type="OrthoDB" id="10638342at2759"/>
<keyword evidence="1" id="KW-0812">Transmembrane</keyword>
<name>A0A0M3KDY8_ANISI</name>
<evidence type="ECO:0000313" key="2">
    <source>
        <dbReference type="EMBL" id="VDK65404.1"/>
    </source>
</evidence>